<keyword evidence="9" id="KW-0804">Transcription</keyword>
<evidence type="ECO:0000256" key="9">
    <source>
        <dbReference type="ARBA" id="ARBA00023163"/>
    </source>
</evidence>
<proteinExistence type="predicted"/>
<comment type="caution">
    <text evidence="14">Lacks conserved residue(s) required for the propagation of feature annotation.</text>
</comment>
<dbReference type="GO" id="GO:0001708">
    <property type="term" value="P:cell fate specification"/>
    <property type="evidence" value="ECO:0007669"/>
    <property type="project" value="TreeGrafter"/>
</dbReference>
<evidence type="ECO:0000259" key="16">
    <source>
        <dbReference type="PROSITE" id="PS50252"/>
    </source>
</evidence>
<evidence type="ECO:0000256" key="3">
    <source>
        <dbReference type="ARBA" id="ARBA00022499"/>
    </source>
</evidence>
<evidence type="ECO:0000256" key="13">
    <source>
        <dbReference type="ARBA" id="ARBA00081928"/>
    </source>
</evidence>
<feature type="region of interest" description="Disordered" evidence="15">
    <location>
        <begin position="28"/>
        <end position="54"/>
    </location>
</feature>
<keyword evidence="8" id="KW-0010">Activator</keyword>
<evidence type="ECO:0000256" key="2">
    <source>
        <dbReference type="ARBA" id="ARBA00022491"/>
    </source>
</evidence>
<dbReference type="PANTHER" id="PTHR11267">
    <property type="entry name" value="T-BOX PROTEIN-RELATED"/>
    <property type="match status" value="1"/>
</dbReference>
<dbReference type="EMBL" id="RJVU01067363">
    <property type="protein sequence ID" value="ROI84215.1"/>
    <property type="molecule type" value="Genomic_DNA"/>
</dbReference>
<evidence type="ECO:0000256" key="11">
    <source>
        <dbReference type="ARBA" id="ARBA00072238"/>
    </source>
</evidence>
<evidence type="ECO:0000256" key="6">
    <source>
        <dbReference type="ARBA" id="ARBA00023015"/>
    </source>
</evidence>
<evidence type="ECO:0000256" key="7">
    <source>
        <dbReference type="ARBA" id="ARBA00023125"/>
    </source>
</evidence>
<dbReference type="InterPro" id="IPR008967">
    <property type="entry name" value="p53-like_TF_DNA-bd_sf"/>
</dbReference>
<evidence type="ECO:0000256" key="14">
    <source>
        <dbReference type="PROSITE-ProRule" id="PRU00201"/>
    </source>
</evidence>
<dbReference type="PANTHER" id="PTHR11267:SF201">
    <property type="entry name" value="T-BOX DOMAIN-CONTAINING PROTEIN"/>
    <property type="match status" value="1"/>
</dbReference>
<dbReference type="GO" id="GO:0005634">
    <property type="term" value="C:nucleus"/>
    <property type="evidence" value="ECO:0007669"/>
    <property type="project" value="UniProtKB-SubCell"/>
</dbReference>
<dbReference type="Pfam" id="PF00907">
    <property type="entry name" value="T-box"/>
    <property type="match status" value="1"/>
</dbReference>
<dbReference type="GO" id="GO:0072676">
    <property type="term" value="P:lymphocyte migration"/>
    <property type="evidence" value="ECO:0007669"/>
    <property type="project" value="UniProtKB-ARBA"/>
</dbReference>
<protein>
    <recommendedName>
        <fullName evidence="11">T-box transcription factor TBX21</fullName>
    </recommendedName>
    <alternativeName>
        <fullName evidence="12">T-cell-specific T-box transcription factor T-bet</fullName>
    </alternativeName>
    <alternativeName>
        <fullName evidence="13">Transcription factor TBLYM</fullName>
    </alternativeName>
</protein>
<dbReference type="SMART" id="SM00425">
    <property type="entry name" value="TBOX"/>
    <property type="match status" value="1"/>
</dbReference>
<dbReference type="InterPro" id="IPR032385">
    <property type="entry name" value="T-box_assoc"/>
</dbReference>
<dbReference type="GO" id="GO:0060429">
    <property type="term" value="P:epithelium development"/>
    <property type="evidence" value="ECO:0007669"/>
    <property type="project" value="UniProtKB-ARBA"/>
</dbReference>
<feature type="domain" description="T-box" evidence="16">
    <location>
        <begin position="160"/>
        <end position="351"/>
    </location>
</feature>
<dbReference type="InterPro" id="IPR046360">
    <property type="entry name" value="T-box_DNA-bd"/>
</dbReference>
<comment type="subcellular location">
    <subcellularLocation>
        <location evidence="1 14">Nucleus</location>
    </subcellularLocation>
</comment>
<dbReference type="AlphaFoldDB" id="A0A3N0XR00"/>
<dbReference type="PROSITE" id="PS50252">
    <property type="entry name" value="TBOX_3"/>
    <property type="match status" value="1"/>
</dbReference>
<organism evidence="17 18">
    <name type="scientific">Anabarilius grahami</name>
    <name type="common">Kanglang fish</name>
    <name type="synonym">Barilius grahami</name>
    <dbReference type="NCBI Taxonomy" id="495550"/>
    <lineage>
        <taxon>Eukaryota</taxon>
        <taxon>Metazoa</taxon>
        <taxon>Chordata</taxon>
        <taxon>Craniata</taxon>
        <taxon>Vertebrata</taxon>
        <taxon>Euteleostomi</taxon>
        <taxon>Actinopterygii</taxon>
        <taxon>Neopterygii</taxon>
        <taxon>Teleostei</taxon>
        <taxon>Ostariophysi</taxon>
        <taxon>Cypriniformes</taxon>
        <taxon>Xenocyprididae</taxon>
        <taxon>Xenocypridinae</taxon>
        <taxon>Xenocypridinae incertae sedis</taxon>
        <taxon>Anabarilius</taxon>
    </lineage>
</organism>
<dbReference type="GO" id="GO:0045892">
    <property type="term" value="P:negative regulation of DNA-templated transcription"/>
    <property type="evidence" value="ECO:0007669"/>
    <property type="project" value="UniProtKB-ARBA"/>
</dbReference>
<dbReference type="SUPFAM" id="SSF49417">
    <property type="entry name" value="p53-like transcription factors"/>
    <property type="match status" value="1"/>
</dbReference>
<dbReference type="Gene3D" id="2.60.40.820">
    <property type="entry name" value="Transcription factor, T-box"/>
    <property type="match status" value="1"/>
</dbReference>
<dbReference type="PRINTS" id="PR00937">
    <property type="entry name" value="TBOX"/>
</dbReference>
<keyword evidence="3" id="KW-1017">Isopeptide bond</keyword>
<sequence length="616" mass="67959">MHLQQLPSPSALANKPVSVDTDFTHIAAAGDDRVSSSGDTLENEPPLKRLSTGIRNPSHALDYVSAARDDSESADKCNLPESSQARTDFASSSAMFSYSGQQVVPALPALSSHYMTPHPVISNGPYNGLSYAYSQPYGQTYTNAAVYPFPSVPGKAQVYLCNRGLWFKFHRHQTEMIITKQGRRMFPFLSFSVSGLDPTCHYNIAVDVILADPNHWRFQGGKWVPCGKADTNVTGKLHVTGNRVYTHPDSPNTGAHWMRQEISFGKLKLTNNKGALSNSTQMIVLQSLQKYQPRVHVIEIDKSGDEETSDPDRIQTFTFPETQFIAVTAYQNTDVTQLKIDHNPFAKGFRENYDSSYSGCDADRLTSTPGDSPHSQLLPGSRYAMTSALFQEQFVNSYTKSFFTTLNPDPVTTDRPLTLTNSLTNQSQESSTASGQRWFVPSSASPSYETDINAAALLSYATAGVKGLPFTSTGGTSNSLDYYTNTAGWDSKGFVDNSSKIISNLPGWVMDATHERSTLPNYMPEDGDMLEIDRSSLEVSEELEGKDATDSTWTETQSSIKSVVSSDLRILEEAQQRNSSITPDSDIQTAKDIQVSQNREINVIKESDFFHFNTQT</sequence>
<keyword evidence="18" id="KW-1185">Reference proteome</keyword>
<evidence type="ECO:0000256" key="10">
    <source>
        <dbReference type="ARBA" id="ARBA00023242"/>
    </source>
</evidence>
<keyword evidence="6" id="KW-0805">Transcription regulation</keyword>
<evidence type="ECO:0000313" key="18">
    <source>
        <dbReference type="Proteomes" id="UP000281406"/>
    </source>
</evidence>
<evidence type="ECO:0000256" key="1">
    <source>
        <dbReference type="ARBA" id="ARBA00004123"/>
    </source>
</evidence>
<keyword evidence="4" id="KW-0597">Phosphoprotein</keyword>
<keyword evidence="10 14" id="KW-0539">Nucleus</keyword>
<keyword evidence="5" id="KW-0832">Ubl conjugation</keyword>
<dbReference type="GO" id="GO:0000785">
    <property type="term" value="C:chromatin"/>
    <property type="evidence" value="ECO:0007669"/>
    <property type="project" value="TreeGrafter"/>
</dbReference>
<keyword evidence="2" id="KW-0678">Repressor</keyword>
<evidence type="ECO:0000256" key="15">
    <source>
        <dbReference type="SAM" id="MobiDB-lite"/>
    </source>
</evidence>
<dbReference type="Pfam" id="PF16176">
    <property type="entry name" value="T-box_assoc"/>
    <property type="match status" value="1"/>
</dbReference>
<dbReference type="PROSITE" id="PS01283">
    <property type="entry name" value="TBOX_1"/>
    <property type="match status" value="1"/>
</dbReference>
<accession>A0A3N0XR00</accession>
<dbReference type="InterPro" id="IPR001699">
    <property type="entry name" value="TF_T-box"/>
</dbReference>
<dbReference type="OrthoDB" id="7442607at2759"/>
<gene>
    <name evidence="17" type="ORF">DPX16_19987</name>
</gene>
<dbReference type="Proteomes" id="UP000281406">
    <property type="component" value="Unassembled WGS sequence"/>
</dbReference>
<keyword evidence="7 14" id="KW-0238">DNA-binding</keyword>
<evidence type="ECO:0000256" key="8">
    <source>
        <dbReference type="ARBA" id="ARBA00023159"/>
    </source>
</evidence>
<dbReference type="GO" id="GO:0000978">
    <property type="term" value="F:RNA polymerase II cis-regulatory region sequence-specific DNA binding"/>
    <property type="evidence" value="ECO:0007669"/>
    <property type="project" value="InterPro"/>
</dbReference>
<evidence type="ECO:0000256" key="4">
    <source>
        <dbReference type="ARBA" id="ARBA00022553"/>
    </source>
</evidence>
<dbReference type="InterPro" id="IPR036960">
    <property type="entry name" value="T-box_sf"/>
</dbReference>
<dbReference type="GO" id="GO:0000981">
    <property type="term" value="F:DNA-binding transcription factor activity, RNA polymerase II-specific"/>
    <property type="evidence" value="ECO:0007669"/>
    <property type="project" value="TreeGrafter"/>
</dbReference>
<dbReference type="GO" id="GO:0009653">
    <property type="term" value="P:anatomical structure morphogenesis"/>
    <property type="evidence" value="ECO:0007669"/>
    <property type="project" value="UniProtKB-ARBA"/>
</dbReference>
<dbReference type="InterPro" id="IPR018186">
    <property type="entry name" value="TF_T-box_CS"/>
</dbReference>
<evidence type="ECO:0000256" key="12">
    <source>
        <dbReference type="ARBA" id="ARBA00078344"/>
    </source>
</evidence>
<name>A0A3N0XR00_ANAGA</name>
<comment type="caution">
    <text evidence="17">The sequence shown here is derived from an EMBL/GenBank/DDBJ whole genome shotgun (WGS) entry which is preliminary data.</text>
</comment>
<evidence type="ECO:0000256" key="5">
    <source>
        <dbReference type="ARBA" id="ARBA00022843"/>
    </source>
</evidence>
<evidence type="ECO:0000313" key="17">
    <source>
        <dbReference type="EMBL" id="ROI84215.1"/>
    </source>
</evidence>
<dbReference type="FunFam" id="2.60.40.820:FF:000011">
    <property type="entry name" value="T-box transcription factor TBX21"/>
    <property type="match status" value="1"/>
</dbReference>
<reference evidence="17 18" key="1">
    <citation type="submission" date="2018-10" db="EMBL/GenBank/DDBJ databases">
        <title>Genome assembly for a Yunnan-Guizhou Plateau 3E fish, Anabarilius grahami (Regan), and its evolutionary and genetic applications.</title>
        <authorList>
            <person name="Jiang W."/>
        </authorList>
    </citation>
    <scope>NUCLEOTIDE SEQUENCE [LARGE SCALE GENOMIC DNA]</scope>
    <source>
        <strain evidence="17">AG-KIZ</strain>
        <tissue evidence="17">Muscle</tissue>
    </source>
</reference>
<dbReference type="GO" id="GO:0045893">
    <property type="term" value="P:positive regulation of DNA-templated transcription"/>
    <property type="evidence" value="ECO:0007669"/>
    <property type="project" value="InterPro"/>
</dbReference>